<feature type="transmembrane region" description="Helical" evidence="2">
    <location>
        <begin position="212"/>
        <end position="236"/>
    </location>
</feature>
<feature type="transmembrane region" description="Helical" evidence="2">
    <location>
        <begin position="175"/>
        <end position="200"/>
    </location>
</feature>
<feature type="transmembrane region" description="Helical" evidence="2">
    <location>
        <begin position="256"/>
        <end position="276"/>
    </location>
</feature>
<dbReference type="EMBL" id="JAAWVT010000002">
    <property type="protein sequence ID" value="NKG20564.1"/>
    <property type="molecule type" value="Genomic_DNA"/>
</dbReference>
<accession>A0ABX1G2W6</accession>
<keyword evidence="2" id="KW-0472">Membrane</keyword>
<dbReference type="PANTHER" id="PTHR37305">
    <property type="entry name" value="INTEGRAL MEMBRANE PROTEIN-RELATED"/>
    <property type="match status" value="1"/>
</dbReference>
<dbReference type="Proteomes" id="UP000746595">
    <property type="component" value="Unassembled WGS sequence"/>
</dbReference>
<organism evidence="3 4">
    <name type="scientific">Paeniglutamicibacter terrestris</name>
    <dbReference type="NCBI Taxonomy" id="2723403"/>
    <lineage>
        <taxon>Bacteria</taxon>
        <taxon>Bacillati</taxon>
        <taxon>Actinomycetota</taxon>
        <taxon>Actinomycetes</taxon>
        <taxon>Micrococcales</taxon>
        <taxon>Micrococcaceae</taxon>
        <taxon>Paeniglutamicibacter</taxon>
    </lineage>
</organism>
<feature type="transmembrane region" description="Helical" evidence="2">
    <location>
        <begin position="140"/>
        <end position="163"/>
    </location>
</feature>
<keyword evidence="2" id="KW-1133">Transmembrane helix</keyword>
<reference evidence="3 4" key="1">
    <citation type="submission" date="2020-04" db="EMBL/GenBank/DDBJ databases">
        <title>Paeniglutamicibacter sp. ANT13_2, a novel actinomycete isolated from sediment in Antarctica.</title>
        <authorList>
            <person name="Sakdapetsiri C."/>
            <person name="Pinyakong O."/>
        </authorList>
    </citation>
    <scope>NUCLEOTIDE SEQUENCE [LARGE SCALE GENOMIC DNA]</scope>
    <source>
        <strain evidence="3 4">ANT13_2</strain>
    </source>
</reference>
<feature type="transmembrane region" description="Helical" evidence="2">
    <location>
        <begin position="54"/>
        <end position="70"/>
    </location>
</feature>
<proteinExistence type="predicted"/>
<dbReference type="Pfam" id="PF12730">
    <property type="entry name" value="ABC2_membrane_4"/>
    <property type="match status" value="1"/>
</dbReference>
<evidence type="ECO:0000313" key="3">
    <source>
        <dbReference type="EMBL" id="NKG20564.1"/>
    </source>
</evidence>
<evidence type="ECO:0000256" key="1">
    <source>
        <dbReference type="SAM" id="MobiDB-lite"/>
    </source>
</evidence>
<keyword evidence="2" id="KW-0812">Transmembrane</keyword>
<gene>
    <name evidence="3" type="ORF">HED64_07535</name>
</gene>
<keyword evidence="4" id="KW-1185">Reference proteome</keyword>
<evidence type="ECO:0000256" key="2">
    <source>
        <dbReference type="SAM" id="Phobius"/>
    </source>
</evidence>
<dbReference type="PANTHER" id="PTHR37305:SF1">
    <property type="entry name" value="MEMBRANE PROTEIN"/>
    <property type="match status" value="1"/>
</dbReference>
<feature type="transmembrane region" description="Helical" evidence="2">
    <location>
        <begin position="90"/>
        <end position="111"/>
    </location>
</feature>
<dbReference type="RefSeq" id="WP_168151424.1">
    <property type="nucleotide sequence ID" value="NZ_JAAWVT010000002.1"/>
</dbReference>
<evidence type="ECO:0000313" key="4">
    <source>
        <dbReference type="Proteomes" id="UP000746595"/>
    </source>
</evidence>
<comment type="caution">
    <text evidence="3">The sequence shown here is derived from an EMBL/GenBank/DDBJ whole genome shotgun (WGS) entry which is preliminary data.</text>
</comment>
<name>A0ABX1G2W6_9MICC</name>
<protein>
    <submittedName>
        <fullName evidence="3">ABC transporter permease subunit</fullName>
    </submittedName>
</protein>
<feature type="region of interest" description="Disordered" evidence="1">
    <location>
        <begin position="1"/>
        <end position="27"/>
    </location>
</feature>
<sequence>MKAKSTLARARLSQRRTGEPAVGESAQLPGARPGFGAAIAFELTKLWAVRSTRITLAVMVLGQLSMAWLLSFSAKASGDNGYEAVMPAPFIALVCLNLAQLFIATVAALSITSEYSNGTIISSLQAVPVRTRLLGAKAAVLLMLGFVSGVALVGAGTLIAAPVAAQYGRFTIGELLLALVGGGVYLGLLAVMMLGIGVLLRSTAGAISSAFVLLFGLPQILPLFALDWLQALVSYLPTTAGQVLGTGALEPYGTGTAALILVIWAAVLLGAGMWVFHRRDA</sequence>